<keyword evidence="1" id="KW-1133">Transmembrane helix</keyword>
<organism evidence="2 3">
    <name type="scientific">Streptomyces yangpuensis</name>
    <dbReference type="NCBI Taxonomy" id="1648182"/>
    <lineage>
        <taxon>Bacteria</taxon>
        <taxon>Bacillati</taxon>
        <taxon>Actinomycetota</taxon>
        <taxon>Actinomycetes</taxon>
        <taxon>Kitasatosporales</taxon>
        <taxon>Streptomycetaceae</taxon>
        <taxon>Streptomyces</taxon>
    </lineage>
</organism>
<reference evidence="2" key="1">
    <citation type="submission" date="2022-08" db="EMBL/GenBank/DDBJ databases">
        <authorList>
            <person name="Tian L."/>
        </authorList>
    </citation>
    <scope>NUCLEOTIDE SEQUENCE</scope>
    <source>
        <strain evidence="2">CM253</strain>
    </source>
</reference>
<protein>
    <submittedName>
        <fullName evidence="2">Uncharacterized protein</fullName>
    </submittedName>
</protein>
<gene>
    <name evidence="2" type="ORF">NRK68_19175</name>
</gene>
<dbReference type="EMBL" id="CP102514">
    <property type="protein sequence ID" value="UUY49141.1"/>
    <property type="molecule type" value="Genomic_DNA"/>
</dbReference>
<name>A0ABY5PYJ2_9ACTN</name>
<dbReference type="Proteomes" id="UP001057738">
    <property type="component" value="Chromosome"/>
</dbReference>
<evidence type="ECO:0000256" key="1">
    <source>
        <dbReference type="SAM" id="Phobius"/>
    </source>
</evidence>
<evidence type="ECO:0000313" key="3">
    <source>
        <dbReference type="Proteomes" id="UP001057738"/>
    </source>
</evidence>
<feature type="transmembrane region" description="Helical" evidence="1">
    <location>
        <begin position="102"/>
        <end position="123"/>
    </location>
</feature>
<keyword evidence="1" id="KW-0472">Membrane</keyword>
<keyword evidence="1" id="KW-0812">Transmembrane</keyword>
<feature type="transmembrane region" description="Helical" evidence="1">
    <location>
        <begin position="24"/>
        <end position="49"/>
    </location>
</feature>
<evidence type="ECO:0000313" key="2">
    <source>
        <dbReference type="EMBL" id="UUY49141.1"/>
    </source>
</evidence>
<accession>A0ABY5PYJ2</accession>
<keyword evidence="3" id="KW-1185">Reference proteome</keyword>
<dbReference type="RefSeq" id="WP_183067075.1">
    <property type="nucleotide sequence ID" value="NZ_CP102514.1"/>
</dbReference>
<sequence>MNPTTAPAPTTTPDTRTDRHPRAFVAPLVSTLLTLPMAAVAFFFVGLAPMACDSCGGAVSDRFDDSYNLAFPVFGFGLVVVLVVLLSAWALPWRRGNAAARVWLAVIAPAAVVFDFIVFHGLVDWP</sequence>
<proteinExistence type="predicted"/>
<dbReference type="GeneID" id="95575616"/>
<feature type="transmembrane region" description="Helical" evidence="1">
    <location>
        <begin position="69"/>
        <end position="90"/>
    </location>
</feature>